<dbReference type="RefSeq" id="XP_001486084.2">
    <property type="nucleotide sequence ID" value="XM_001486034.1"/>
</dbReference>
<reference evidence="2 3" key="1">
    <citation type="journal article" date="2009" name="Nature">
        <title>Evolution of pathogenicity and sexual reproduction in eight Candida genomes.</title>
        <authorList>
            <person name="Butler G."/>
            <person name="Rasmussen M.D."/>
            <person name="Lin M.F."/>
            <person name="Santos M.A."/>
            <person name="Sakthikumar S."/>
            <person name="Munro C.A."/>
            <person name="Rheinbay E."/>
            <person name="Grabherr M."/>
            <person name="Forche A."/>
            <person name="Reedy J.L."/>
            <person name="Agrafioti I."/>
            <person name="Arnaud M.B."/>
            <person name="Bates S."/>
            <person name="Brown A.J."/>
            <person name="Brunke S."/>
            <person name="Costanzo M.C."/>
            <person name="Fitzpatrick D.A."/>
            <person name="de Groot P.W."/>
            <person name="Harris D."/>
            <person name="Hoyer L.L."/>
            <person name="Hube B."/>
            <person name="Klis F.M."/>
            <person name="Kodira C."/>
            <person name="Lennard N."/>
            <person name="Logue M.E."/>
            <person name="Martin R."/>
            <person name="Neiman A.M."/>
            <person name="Nikolaou E."/>
            <person name="Quail M.A."/>
            <person name="Quinn J."/>
            <person name="Santos M.C."/>
            <person name="Schmitzberger F.F."/>
            <person name="Sherlock G."/>
            <person name="Shah P."/>
            <person name="Silverstein K.A."/>
            <person name="Skrzypek M.S."/>
            <person name="Soll D."/>
            <person name="Staggs R."/>
            <person name="Stansfield I."/>
            <person name="Stumpf M.P."/>
            <person name="Sudbery P.E."/>
            <person name="Srikantha T."/>
            <person name="Zeng Q."/>
            <person name="Berman J."/>
            <person name="Berriman M."/>
            <person name="Heitman J."/>
            <person name="Gow N.A."/>
            <person name="Lorenz M.C."/>
            <person name="Birren B.W."/>
            <person name="Kellis M."/>
            <person name="Cuomo C.A."/>
        </authorList>
    </citation>
    <scope>NUCLEOTIDE SEQUENCE [LARGE SCALE GENOMIC DNA]</scope>
    <source>
        <strain evidence="3">ATCC 6260 / CBS 566 / DSM 6381 / JCM 1539 / NBRC 10279 / NRRL Y-324</strain>
    </source>
</reference>
<organism evidence="2 3">
    <name type="scientific">Meyerozyma guilliermondii (strain ATCC 6260 / CBS 566 / DSM 6381 / JCM 1539 / NBRC 10279 / NRRL Y-324)</name>
    <name type="common">Yeast</name>
    <name type="synonym">Candida guilliermondii</name>
    <dbReference type="NCBI Taxonomy" id="294746"/>
    <lineage>
        <taxon>Eukaryota</taxon>
        <taxon>Fungi</taxon>
        <taxon>Dikarya</taxon>
        <taxon>Ascomycota</taxon>
        <taxon>Saccharomycotina</taxon>
        <taxon>Pichiomycetes</taxon>
        <taxon>Debaryomycetaceae</taxon>
        <taxon>Meyerozyma</taxon>
    </lineage>
</organism>
<proteinExistence type="predicted"/>
<dbReference type="eggNOG" id="ENOG502RMDI">
    <property type="taxonomic scope" value="Eukaryota"/>
</dbReference>
<keyword evidence="1" id="KW-1133">Transmembrane helix</keyword>
<dbReference type="VEuPathDB" id="FungiDB:PGUG_01755"/>
<evidence type="ECO:0000313" key="2">
    <source>
        <dbReference type="EMBL" id="EDK37657.2"/>
    </source>
</evidence>
<dbReference type="Proteomes" id="UP000001997">
    <property type="component" value="Unassembled WGS sequence"/>
</dbReference>
<dbReference type="OMA" id="ARMRITR"/>
<sequence length="122" mass="14002">MPYCLFSHAMLSQLWGAQTSMPSNEQLESLNKQLWNAGIIGALRGTLVGLVSGLYLNYKYNNGPNVRFFNTPYKFLYLISWNVAGIIFTTDIAKTKLRHQIAIEDEIKRDTFLQQELAQSRR</sequence>
<evidence type="ECO:0000313" key="3">
    <source>
        <dbReference type="Proteomes" id="UP000001997"/>
    </source>
</evidence>
<dbReference type="AlphaFoldDB" id="A5DEQ4"/>
<keyword evidence="1" id="KW-0812">Transmembrane</keyword>
<accession>A5DEQ4</accession>
<dbReference type="EMBL" id="CH408156">
    <property type="protein sequence ID" value="EDK37657.2"/>
    <property type="molecule type" value="Genomic_DNA"/>
</dbReference>
<name>A5DEQ4_PICGU</name>
<evidence type="ECO:0008006" key="4">
    <source>
        <dbReference type="Google" id="ProtNLM"/>
    </source>
</evidence>
<keyword evidence="3" id="KW-1185">Reference proteome</keyword>
<feature type="transmembrane region" description="Helical" evidence="1">
    <location>
        <begin position="75"/>
        <end position="93"/>
    </location>
</feature>
<keyword evidence="1" id="KW-0472">Membrane</keyword>
<feature type="transmembrane region" description="Helical" evidence="1">
    <location>
        <begin position="34"/>
        <end position="55"/>
    </location>
</feature>
<dbReference type="InParanoid" id="A5DEQ4"/>
<gene>
    <name evidence="2" type="ORF">PGUG_01755</name>
</gene>
<dbReference type="GeneID" id="5127885"/>
<evidence type="ECO:0000256" key="1">
    <source>
        <dbReference type="SAM" id="Phobius"/>
    </source>
</evidence>
<dbReference type="KEGG" id="pgu:PGUG_01755"/>
<dbReference type="HOGENOM" id="CLU_164919_0_0_1"/>
<protein>
    <recommendedName>
        <fullName evidence="4">HIG1 domain-containing protein</fullName>
    </recommendedName>
</protein>
<dbReference type="OrthoDB" id="4074036at2759"/>